<evidence type="ECO:0000259" key="7">
    <source>
        <dbReference type="SMART" id="SM00062"/>
    </source>
</evidence>
<proteinExistence type="inferred from homology"/>
<evidence type="ECO:0000256" key="1">
    <source>
        <dbReference type="ARBA" id="ARBA00010742"/>
    </source>
</evidence>
<comment type="similarity">
    <text evidence="1">Belongs to the bacterial solute-binding protein SsuA/TauA family.</text>
</comment>
<sequence>MLSTGRSLRRMAAAAAAAVALLAASACGSGGAGASSTALSVGIASNFFSTAWDQRVDPGATAGVSFRQFDGAGPVYEALRAGAVDIGFGSDISTIASQAGGADVTILGVARPDPKWLRLIVPQGSPVRSLTDLRGRSIAVVKGSAAHRFITAEIARAKLSVHDFDLRFLATADAQTAFRTGGVDAWAAWEPNAAQLEQQNGARLVQTAVPETAGAIYLASKGDIVAPGSPKRDAALAFTDAFVRTLDRLKADPQGWSQTLAADLKLDPQVALQFARNYTFTFVPVDDRARQDYRTTAAELQTLGIITQQPDPATAFTDQANEVVTRATAATG</sequence>
<reference evidence="8 9" key="1">
    <citation type="submission" date="2019-03" db="EMBL/GenBank/DDBJ databases">
        <title>Sequencing the genomes of 1000 actinobacteria strains.</title>
        <authorList>
            <person name="Klenk H.-P."/>
        </authorList>
    </citation>
    <scope>NUCLEOTIDE SEQUENCE [LARGE SCALE GENOMIC DNA]</scope>
    <source>
        <strain evidence="8 9">DSM 44969</strain>
    </source>
</reference>
<dbReference type="Proteomes" id="UP000295560">
    <property type="component" value="Unassembled WGS sequence"/>
</dbReference>
<dbReference type="PROSITE" id="PS51257">
    <property type="entry name" value="PROKAR_LIPOPROTEIN"/>
    <property type="match status" value="1"/>
</dbReference>
<feature type="chain" id="PRO_5020879457" description="Putative aliphatic sulfonates-binding protein" evidence="6">
    <location>
        <begin position="35"/>
        <end position="332"/>
    </location>
</feature>
<feature type="domain" description="Solute-binding protein family 3/N-terminal" evidence="7">
    <location>
        <begin position="38"/>
        <end position="260"/>
    </location>
</feature>
<evidence type="ECO:0000256" key="2">
    <source>
        <dbReference type="ARBA" id="ARBA00022448"/>
    </source>
</evidence>
<dbReference type="FunFam" id="3.40.190.10:FF:000050">
    <property type="entry name" value="Sulfonate ABC transporter substrate-binding protein"/>
    <property type="match status" value="1"/>
</dbReference>
<accession>A0A4R1HQU3</accession>
<keyword evidence="3 6" id="KW-0732">Signal</keyword>
<evidence type="ECO:0000256" key="6">
    <source>
        <dbReference type="SAM" id="SignalP"/>
    </source>
</evidence>
<dbReference type="InterPro" id="IPR001638">
    <property type="entry name" value="Solute-binding_3/MltF_N"/>
</dbReference>
<dbReference type="PANTHER" id="PTHR30024">
    <property type="entry name" value="ALIPHATIC SULFONATES-BINDING PROTEIN-RELATED"/>
    <property type="match status" value="1"/>
</dbReference>
<protein>
    <recommendedName>
        <fullName evidence="5">Putative aliphatic sulfonates-binding protein</fullName>
    </recommendedName>
</protein>
<dbReference type="Gene3D" id="3.40.190.10">
    <property type="entry name" value="Periplasmic binding protein-like II"/>
    <property type="match status" value="2"/>
</dbReference>
<dbReference type="SUPFAM" id="SSF53850">
    <property type="entry name" value="Periplasmic binding protein-like II"/>
    <property type="match status" value="1"/>
</dbReference>
<dbReference type="EMBL" id="SMFZ01000002">
    <property type="protein sequence ID" value="TCK22129.1"/>
    <property type="molecule type" value="Genomic_DNA"/>
</dbReference>
<keyword evidence="9" id="KW-1185">Reference proteome</keyword>
<evidence type="ECO:0000256" key="5">
    <source>
        <dbReference type="ARBA" id="ARBA00070228"/>
    </source>
</evidence>
<evidence type="ECO:0000313" key="9">
    <source>
        <dbReference type="Proteomes" id="UP000295560"/>
    </source>
</evidence>
<evidence type="ECO:0000256" key="3">
    <source>
        <dbReference type="ARBA" id="ARBA00022729"/>
    </source>
</evidence>
<dbReference type="InterPro" id="IPR015168">
    <property type="entry name" value="SsuA/THI5"/>
</dbReference>
<gene>
    <name evidence="8" type="ORF">EV378_6128</name>
</gene>
<dbReference type="SMART" id="SM00062">
    <property type="entry name" value="PBPb"/>
    <property type="match status" value="1"/>
</dbReference>
<dbReference type="Pfam" id="PF09084">
    <property type="entry name" value="NMT1"/>
    <property type="match status" value="1"/>
</dbReference>
<name>A0A4R1HQU3_PSEEN</name>
<organism evidence="8 9">
    <name type="scientific">Pseudonocardia endophytica</name>
    <dbReference type="NCBI Taxonomy" id="401976"/>
    <lineage>
        <taxon>Bacteria</taxon>
        <taxon>Bacillati</taxon>
        <taxon>Actinomycetota</taxon>
        <taxon>Actinomycetes</taxon>
        <taxon>Pseudonocardiales</taxon>
        <taxon>Pseudonocardiaceae</taxon>
        <taxon>Pseudonocardia</taxon>
    </lineage>
</organism>
<dbReference type="PANTHER" id="PTHR30024:SF48">
    <property type="entry name" value="ABC TRANSPORTER SUBSTRATE-BINDING PROTEIN"/>
    <property type="match status" value="1"/>
</dbReference>
<comment type="caution">
    <text evidence="8">The sequence shown here is derived from an EMBL/GenBank/DDBJ whole genome shotgun (WGS) entry which is preliminary data.</text>
</comment>
<evidence type="ECO:0000313" key="8">
    <source>
        <dbReference type="EMBL" id="TCK22129.1"/>
    </source>
</evidence>
<comment type="function">
    <text evidence="4">Part of a binding-protein-dependent transport system for aliphatic sulfonates. Putative binding protein.</text>
</comment>
<keyword evidence="2" id="KW-0813">Transport</keyword>
<feature type="signal peptide" evidence="6">
    <location>
        <begin position="1"/>
        <end position="34"/>
    </location>
</feature>
<dbReference type="AlphaFoldDB" id="A0A4R1HQU3"/>
<evidence type="ECO:0000256" key="4">
    <source>
        <dbReference type="ARBA" id="ARBA00055538"/>
    </source>
</evidence>